<proteinExistence type="predicted"/>
<keyword evidence="2" id="KW-1185">Reference proteome</keyword>
<sequence>MSTSTSHFVISGAKGGNAAGADAPNRIEINNLVKIEDQFSLYIQALTAMSKDNQSDLTSFFQIGGIHGLPYIQWDGSGAKEPVAGSWGGYCTHGSVLFPTWHRPYVALFEALLQRHAVEIAKTYAVDQERWNKAAMDLRAPYWDWAANSVPPSEVIADKQVTITLPDGTRAAVDNPLYGYVFHPIDPSFPQPYSQWQSTLRHPTTDGPDAQTDVEDLTDTLQSAQDDITSSTYRLLTRVHTWPAFSNHSVDDGGSASNSLEAIHDGIHVDVGGNGQMADPSVAGFDPIFFLHHANVDRMLSLWSALNPGVWTSNGPAEGGTYTIPPDASIGPTTQLTPFWESQSAYWLSSQTTATSKLGYTYPEFNGLNMADPGAVKSAIARIVNSLYGGSIFGVRSAPPLAQQAALTAEAVDEKPFNPFHPGPVIPPSTHNPHPPASHNPGSSTGLPPIPVNDWGSSLYDWAVRIHVKKYALGGSFSVLIFLGTVPSNPREWRKSPSFVGAHHVFVNSSASQCANCREQEAAGMVSEGFVHLDTAIARLSRLGSFDPPVVEPYLKRELSWRVIRANKTVVDLNDLPSLEVLVCATKLTLEDGADLPNHGAPQYFRAITAGRRGGAKIE</sequence>
<evidence type="ECO:0000313" key="1">
    <source>
        <dbReference type="EMBL" id="KAI0032575.1"/>
    </source>
</evidence>
<name>A0ACB8QLS4_9AGAM</name>
<evidence type="ECO:0000313" key="2">
    <source>
        <dbReference type="Proteomes" id="UP000814128"/>
    </source>
</evidence>
<reference evidence="1" key="1">
    <citation type="submission" date="2021-02" db="EMBL/GenBank/DDBJ databases">
        <authorList>
            <consortium name="DOE Joint Genome Institute"/>
            <person name="Ahrendt S."/>
            <person name="Looney B.P."/>
            <person name="Miyauchi S."/>
            <person name="Morin E."/>
            <person name="Drula E."/>
            <person name="Courty P.E."/>
            <person name="Chicoki N."/>
            <person name="Fauchery L."/>
            <person name="Kohler A."/>
            <person name="Kuo A."/>
            <person name="Labutti K."/>
            <person name="Pangilinan J."/>
            <person name="Lipzen A."/>
            <person name="Riley R."/>
            <person name="Andreopoulos W."/>
            <person name="He G."/>
            <person name="Johnson J."/>
            <person name="Barry K.W."/>
            <person name="Grigoriev I.V."/>
            <person name="Nagy L."/>
            <person name="Hibbett D."/>
            <person name="Henrissat B."/>
            <person name="Matheny P.B."/>
            <person name="Labbe J."/>
            <person name="Martin F."/>
        </authorList>
    </citation>
    <scope>NUCLEOTIDE SEQUENCE</scope>
    <source>
        <strain evidence="1">EC-137</strain>
    </source>
</reference>
<dbReference type="EMBL" id="MU273542">
    <property type="protein sequence ID" value="KAI0032575.1"/>
    <property type="molecule type" value="Genomic_DNA"/>
</dbReference>
<accession>A0ACB8QLS4</accession>
<organism evidence="1 2">
    <name type="scientific">Vararia minispora EC-137</name>
    <dbReference type="NCBI Taxonomy" id="1314806"/>
    <lineage>
        <taxon>Eukaryota</taxon>
        <taxon>Fungi</taxon>
        <taxon>Dikarya</taxon>
        <taxon>Basidiomycota</taxon>
        <taxon>Agaricomycotina</taxon>
        <taxon>Agaricomycetes</taxon>
        <taxon>Russulales</taxon>
        <taxon>Lachnocladiaceae</taxon>
        <taxon>Vararia</taxon>
    </lineage>
</organism>
<reference evidence="1" key="2">
    <citation type="journal article" date="2022" name="New Phytol.">
        <title>Evolutionary transition to the ectomycorrhizal habit in the genomes of a hyperdiverse lineage of mushroom-forming fungi.</title>
        <authorList>
            <person name="Looney B."/>
            <person name="Miyauchi S."/>
            <person name="Morin E."/>
            <person name="Drula E."/>
            <person name="Courty P.E."/>
            <person name="Kohler A."/>
            <person name="Kuo A."/>
            <person name="LaButti K."/>
            <person name="Pangilinan J."/>
            <person name="Lipzen A."/>
            <person name="Riley R."/>
            <person name="Andreopoulos W."/>
            <person name="He G."/>
            <person name="Johnson J."/>
            <person name="Nolan M."/>
            <person name="Tritt A."/>
            <person name="Barry K.W."/>
            <person name="Grigoriev I.V."/>
            <person name="Nagy L.G."/>
            <person name="Hibbett D."/>
            <person name="Henrissat B."/>
            <person name="Matheny P.B."/>
            <person name="Labbe J."/>
            <person name="Martin F.M."/>
        </authorList>
    </citation>
    <scope>NUCLEOTIDE SEQUENCE</scope>
    <source>
        <strain evidence="1">EC-137</strain>
    </source>
</reference>
<protein>
    <submittedName>
        <fullName evidence="1">Photo-regulated tyrosinase</fullName>
    </submittedName>
</protein>
<gene>
    <name evidence="1" type="ORF">K488DRAFT_49619</name>
</gene>
<dbReference type="Proteomes" id="UP000814128">
    <property type="component" value="Unassembled WGS sequence"/>
</dbReference>
<comment type="caution">
    <text evidence="1">The sequence shown here is derived from an EMBL/GenBank/DDBJ whole genome shotgun (WGS) entry which is preliminary data.</text>
</comment>